<dbReference type="Gene3D" id="3.40.1620.10">
    <property type="entry name" value="YefM-like domain"/>
    <property type="match status" value="1"/>
</dbReference>
<dbReference type="RefSeq" id="WP_137667201.1">
    <property type="nucleotide sequence ID" value="NZ_BJCE01000050.1"/>
</dbReference>
<evidence type="ECO:0000313" key="4">
    <source>
        <dbReference type="Proteomes" id="UP000300142"/>
    </source>
</evidence>
<keyword evidence="4" id="KW-1185">Reference proteome</keyword>
<dbReference type="EMBL" id="BJCE01000050">
    <property type="protein sequence ID" value="GCL36792.1"/>
    <property type="molecule type" value="Genomic_DNA"/>
</dbReference>
<comment type="similarity">
    <text evidence="1 2">Belongs to the phD/YefM antitoxin family.</text>
</comment>
<evidence type="ECO:0000256" key="1">
    <source>
        <dbReference type="ARBA" id="ARBA00009981"/>
    </source>
</evidence>
<dbReference type="InterPro" id="IPR006442">
    <property type="entry name" value="Antitoxin_Phd/YefM"/>
</dbReference>
<dbReference type="SUPFAM" id="SSF143120">
    <property type="entry name" value="YefM-like"/>
    <property type="match status" value="1"/>
</dbReference>
<protein>
    <recommendedName>
        <fullName evidence="2">Antitoxin</fullName>
    </recommendedName>
</protein>
<evidence type="ECO:0000313" key="3">
    <source>
        <dbReference type="EMBL" id="GCL36792.1"/>
    </source>
</evidence>
<dbReference type="NCBIfam" id="TIGR01552">
    <property type="entry name" value="phd_fam"/>
    <property type="match status" value="1"/>
</dbReference>
<comment type="function">
    <text evidence="2">Antitoxin component of a type II toxin-antitoxin (TA) system.</text>
</comment>
<organism evidence="3 4">
    <name type="scientific">Sphaerospermopsis reniformis</name>
    <dbReference type="NCBI Taxonomy" id="531300"/>
    <lineage>
        <taxon>Bacteria</taxon>
        <taxon>Bacillati</taxon>
        <taxon>Cyanobacteriota</taxon>
        <taxon>Cyanophyceae</taxon>
        <taxon>Nostocales</taxon>
        <taxon>Aphanizomenonaceae</taxon>
        <taxon>Sphaerospermopsis</taxon>
    </lineage>
</organism>
<comment type="caution">
    <text evidence="3">The sequence shown here is derived from an EMBL/GenBank/DDBJ whole genome shotgun (WGS) entry which is preliminary data.</text>
</comment>
<name>A0A479ZX60_9CYAN</name>
<evidence type="ECO:0000256" key="2">
    <source>
        <dbReference type="RuleBase" id="RU362080"/>
    </source>
</evidence>
<accession>A0A479ZX60</accession>
<reference evidence="4" key="1">
    <citation type="submission" date="2019-02" db="EMBL/GenBank/DDBJ databases">
        <title>Draft genome sequence of Sphaerospermopsis reniformis NIES-1949.</title>
        <authorList>
            <person name="Yamaguchi H."/>
            <person name="Suzuki S."/>
            <person name="Kawachi M."/>
        </authorList>
    </citation>
    <scope>NUCLEOTIDE SEQUENCE [LARGE SCALE GENOMIC DNA]</scope>
    <source>
        <strain evidence="4">NIES-1949</strain>
    </source>
</reference>
<dbReference type="AlphaFoldDB" id="A0A479ZX60"/>
<gene>
    <name evidence="3" type="ORF">SR1949_18980</name>
</gene>
<dbReference type="InterPro" id="IPR036165">
    <property type="entry name" value="YefM-like_sf"/>
</dbReference>
<sequence>MTQVNASQVREHLTDFLDSLTQGEKSIVIEQAGKAIATLISYEEWKRLKQIESYLISQDDEESFSPEEVITAYNL</sequence>
<dbReference type="Pfam" id="PF02604">
    <property type="entry name" value="PhdYeFM_antitox"/>
    <property type="match status" value="1"/>
</dbReference>
<dbReference type="Proteomes" id="UP000300142">
    <property type="component" value="Unassembled WGS sequence"/>
</dbReference>
<proteinExistence type="inferred from homology"/>